<feature type="transmembrane region" description="Helical" evidence="6">
    <location>
        <begin position="414"/>
        <end position="433"/>
    </location>
</feature>
<dbReference type="GO" id="GO:0003723">
    <property type="term" value="F:RNA binding"/>
    <property type="evidence" value="ECO:0007669"/>
    <property type="project" value="UniProtKB-KW"/>
</dbReference>
<evidence type="ECO:0000256" key="6">
    <source>
        <dbReference type="SAM" id="Phobius"/>
    </source>
</evidence>
<keyword evidence="9" id="KW-1185">Reference proteome</keyword>
<dbReference type="PROSITE" id="PS50850">
    <property type="entry name" value="MFS"/>
    <property type="match status" value="1"/>
</dbReference>
<name>A0A0D3KE69_EMIH1</name>
<dbReference type="STRING" id="2903.R1FL55"/>
<dbReference type="eggNOG" id="KOG0252">
    <property type="taxonomic scope" value="Eukaryota"/>
</dbReference>
<evidence type="ECO:0000256" key="3">
    <source>
        <dbReference type="ARBA" id="ARBA00022989"/>
    </source>
</evidence>
<dbReference type="InterPro" id="IPR005829">
    <property type="entry name" value="Sugar_transporter_CS"/>
</dbReference>
<evidence type="ECO:0000256" key="2">
    <source>
        <dbReference type="ARBA" id="ARBA00022692"/>
    </source>
</evidence>
<evidence type="ECO:0000313" key="8">
    <source>
        <dbReference type="EnsemblProtists" id="EOD34054"/>
    </source>
</evidence>
<dbReference type="InterPro" id="IPR006145">
    <property type="entry name" value="PsdUridine_synth_RsuA/RluA"/>
</dbReference>
<dbReference type="Pfam" id="PF00849">
    <property type="entry name" value="PseudoU_synth_2"/>
    <property type="match status" value="1"/>
</dbReference>
<organism evidence="8 9">
    <name type="scientific">Emiliania huxleyi (strain CCMP1516)</name>
    <dbReference type="NCBI Taxonomy" id="280463"/>
    <lineage>
        <taxon>Eukaryota</taxon>
        <taxon>Haptista</taxon>
        <taxon>Haptophyta</taxon>
        <taxon>Prymnesiophyceae</taxon>
        <taxon>Isochrysidales</taxon>
        <taxon>Noelaerhabdaceae</taxon>
        <taxon>Emiliania</taxon>
    </lineage>
</organism>
<feature type="transmembrane region" description="Helical" evidence="6">
    <location>
        <begin position="698"/>
        <end position="717"/>
    </location>
</feature>
<keyword evidence="4 6" id="KW-0472">Membrane</keyword>
<dbReference type="CDD" id="cd02869">
    <property type="entry name" value="PseudoU_synth_RluA_like"/>
    <property type="match status" value="1"/>
</dbReference>
<dbReference type="GO" id="GO:0016020">
    <property type="term" value="C:membrane"/>
    <property type="evidence" value="ECO:0007669"/>
    <property type="project" value="UniProtKB-SubCell"/>
</dbReference>
<dbReference type="PROSITE" id="PS00217">
    <property type="entry name" value="SUGAR_TRANSPORT_2"/>
    <property type="match status" value="1"/>
</dbReference>
<keyword evidence="3 6" id="KW-1133">Transmembrane helix</keyword>
<feature type="transmembrane region" description="Helical" evidence="6">
    <location>
        <begin position="548"/>
        <end position="565"/>
    </location>
</feature>
<feature type="transmembrane region" description="Helical" evidence="6">
    <location>
        <begin position="470"/>
        <end position="491"/>
    </location>
</feature>
<keyword evidence="5" id="KW-0694">RNA-binding</keyword>
<keyword evidence="2 6" id="KW-0812">Transmembrane</keyword>
<dbReference type="GeneID" id="17279325"/>
<evidence type="ECO:0000259" key="7">
    <source>
        <dbReference type="PROSITE" id="PS50850"/>
    </source>
</evidence>
<evidence type="ECO:0000256" key="4">
    <source>
        <dbReference type="ARBA" id="ARBA00023136"/>
    </source>
</evidence>
<dbReference type="Gene3D" id="1.20.1250.20">
    <property type="entry name" value="MFS general substrate transporter like domains"/>
    <property type="match status" value="1"/>
</dbReference>
<proteinExistence type="predicted"/>
<dbReference type="CDD" id="cd00165">
    <property type="entry name" value="S4"/>
    <property type="match status" value="1"/>
</dbReference>
<dbReference type="SUPFAM" id="SSF103473">
    <property type="entry name" value="MFS general substrate transporter"/>
    <property type="match status" value="1"/>
</dbReference>
<feature type="transmembrane region" description="Helical" evidence="6">
    <location>
        <begin position="804"/>
        <end position="824"/>
    </location>
</feature>
<dbReference type="GO" id="GO:0022857">
    <property type="term" value="F:transmembrane transporter activity"/>
    <property type="evidence" value="ECO:0007669"/>
    <property type="project" value="InterPro"/>
</dbReference>
<accession>A0A0D3KE69</accession>
<dbReference type="PaxDb" id="2903-EOD34054"/>
<dbReference type="PROSITE" id="PS00216">
    <property type="entry name" value="SUGAR_TRANSPORT_1"/>
    <property type="match status" value="1"/>
</dbReference>
<dbReference type="Gene3D" id="3.30.2350.10">
    <property type="entry name" value="Pseudouridine synthase"/>
    <property type="match status" value="1"/>
</dbReference>
<dbReference type="KEGG" id="ehx:EMIHUDRAFT_467648"/>
<dbReference type="Proteomes" id="UP000013827">
    <property type="component" value="Unassembled WGS sequence"/>
</dbReference>
<feature type="transmembrane region" description="Helical" evidence="6">
    <location>
        <begin position="765"/>
        <end position="784"/>
    </location>
</feature>
<dbReference type="PANTHER" id="PTHR24064">
    <property type="entry name" value="SOLUTE CARRIER FAMILY 22 MEMBER"/>
    <property type="match status" value="1"/>
</dbReference>
<feature type="transmembrane region" description="Helical" evidence="6">
    <location>
        <begin position="445"/>
        <end position="464"/>
    </location>
</feature>
<reference evidence="8" key="2">
    <citation type="submission" date="2024-10" db="UniProtKB">
        <authorList>
            <consortium name="EnsemblProtists"/>
        </authorList>
    </citation>
    <scope>IDENTIFICATION</scope>
</reference>
<protein>
    <recommendedName>
        <fullName evidence="7">Major facilitator superfamily (MFS) profile domain-containing protein</fullName>
    </recommendedName>
</protein>
<dbReference type="SUPFAM" id="SSF55174">
    <property type="entry name" value="Alpha-L RNA-binding motif"/>
    <property type="match status" value="1"/>
</dbReference>
<feature type="domain" description="Major facilitator superfamily (MFS) profile" evidence="7">
    <location>
        <begin position="372"/>
        <end position="828"/>
    </location>
</feature>
<dbReference type="InterPro" id="IPR011701">
    <property type="entry name" value="MFS"/>
</dbReference>
<feature type="transmembrane region" description="Helical" evidence="6">
    <location>
        <begin position="664"/>
        <end position="686"/>
    </location>
</feature>
<feature type="transmembrane region" description="Helical" evidence="6">
    <location>
        <begin position="617"/>
        <end position="637"/>
    </location>
</feature>
<dbReference type="SUPFAM" id="SSF55120">
    <property type="entry name" value="Pseudouridine synthase"/>
    <property type="match status" value="1"/>
</dbReference>
<evidence type="ECO:0000256" key="1">
    <source>
        <dbReference type="ARBA" id="ARBA00004141"/>
    </source>
</evidence>
<dbReference type="HOGENOM" id="CLU_327745_0_0_1"/>
<feature type="transmembrane region" description="Helical" evidence="6">
    <location>
        <begin position="511"/>
        <end position="536"/>
    </location>
</feature>
<sequence length="878" mass="91414">MPAPLLAAPTLLRAPPPRLLAKTCPDTHDPAIVSAMLAWHSDRPPPRLHHTVTEDESGARLTRVGGSRFAPLGTKSQAEHAVRRGDLLVNGLAVEKSRRVQQGDVLQLQPPAAARPSEKRLHARARFVEHLRSQGLRVLHEDEAVAVVFKPPGIHTKAGSNAKFAALEDALTAELSPPPRDAPDALPLPLALHRLDVPVSGLCLVAKTRSAAVELGRQFAAREVAKVYHALLVGRPPIDQACGGRLEIRAPLQGQPAASTLEVLSVTPHAQWGHLSWVRMSPLTGRTHQLRLHAAGLGCPIVGDDLYWGHAAAARRSRGGAEALPPVRASGGLFLQSCGVAFAHPDPQRGLVQPACDSEARLRQRDSAMNRKLLISAISNLSTAYNLVIINVSHVTIAYQYCGGADACSAQVEAASTAVLVGAILGQLTFGYIGDCVGRSAALRLTMALSLFGATISAAAVPLGGDSSSVLTFLALSRFVLGVGVGGVYPLSATIATESSSNAERGRNASLVFSMQGVANLAAPLVSWALLAVFGVPATGSGGADPGLAWRLALALGALPGLLLVPCMGEGRGGQGGGARHTADERMSAPIAALRAEAGRPAGPSSTLLSTLRQRKYWSKLLGTAGGWFLFDITFYGNSLFQPTVLSSVFHAAAGDAPPLQGDLAHNLCAQMAVVAAIGLPGYYVSVWLMDRVGRRRIQLQGFACMAAAFAALGLAYDSLESAGAGGRVAMLLLYGLTFFFSNFGPNSTTFILPSETFPPEVRTTLNGFSAAMGKLGATLGSSAFKPMKDGISAAWGPAAGLRWTMLACAAVSLAGFALTYGFVEDRRGIAMEGAATAREEDNNGGASAAPIEGGLGAAFLTVPANATAEARVRREAA</sequence>
<dbReference type="eggNOG" id="KOG1919">
    <property type="taxonomic scope" value="Eukaryota"/>
</dbReference>
<comment type="subcellular location">
    <subcellularLocation>
        <location evidence="1">Membrane</location>
        <topology evidence="1">Multi-pass membrane protein</topology>
    </subcellularLocation>
</comment>
<evidence type="ECO:0000256" key="5">
    <source>
        <dbReference type="PROSITE-ProRule" id="PRU00182"/>
    </source>
</evidence>
<dbReference type="AlphaFoldDB" id="A0A0D3KE69"/>
<dbReference type="PROSITE" id="PS50889">
    <property type="entry name" value="S4"/>
    <property type="match status" value="1"/>
</dbReference>
<dbReference type="EnsemblProtists" id="EOD34054">
    <property type="protein sequence ID" value="EOD34054"/>
    <property type="gene ID" value="EMIHUDRAFT_467648"/>
</dbReference>
<evidence type="ECO:0000313" key="9">
    <source>
        <dbReference type="Proteomes" id="UP000013827"/>
    </source>
</evidence>
<dbReference type="InterPro" id="IPR036259">
    <property type="entry name" value="MFS_trans_sf"/>
</dbReference>
<dbReference type="InterPro" id="IPR020103">
    <property type="entry name" value="PsdUridine_synth_cat_dom_sf"/>
</dbReference>
<dbReference type="RefSeq" id="XP_005786483.1">
    <property type="nucleotide sequence ID" value="XM_005786426.1"/>
</dbReference>
<dbReference type="InterPro" id="IPR020846">
    <property type="entry name" value="MFS_dom"/>
</dbReference>
<dbReference type="GO" id="GO:0009982">
    <property type="term" value="F:pseudouridine synthase activity"/>
    <property type="evidence" value="ECO:0007669"/>
    <property type="project" value="InterPro"/>
</dbReference>
<reference evidence="9" key="1">
    <citation type="journal article" date="2013" name="Nature">
        <title>Pan genome of the phytoplankton Emiliania underpins its global distribution.</title>
        <authorList>
            <person name="Read B.A."/>
            <person name="Kegel J."/>
            <person name="Klute M.J."/>
            <person name="Kuo A."/>
            <person name="Lefebvre S.C."/>
            <person name="Maumus F."/>
            <person name="Mayer C."/>
            <person name="Miller J."/>
            <person name="Monier A."/>
            <person name="Salamov A."/>
            <person name="Young J."/>
            <person name="Aguilar M."/>
            <person name="Claverie J.M."/>
            <person name="Frickenhaus S."/>
            <person name="Gonzalez K."/>
            <person name="Herman E.K."/>
            <person name="Lin Y.C."/>
            <person name="Napier J."/>
            <person name="Ogata H."/>
            <person name="Sarno A.F."/>
            <person name="Shmutz J."/>
            <person name="Schroeder D."/>
            <person name="de Vargas C."/>
            <person name="Verret F."/>
            <person name="von Dassow P."/>
            <person name="Valentin K."/>
            <person name="Van de Peer Y."/>
            <person name="Wheeler G."/>
            <person name="Dacks J.B."/>
            <person name="Delwiche C.F."/>
            <person name="Dyhrman S.T."/>
            <person name="Glockner G."/>
            <person name="John U."/>
            <person name="Richards T."/>
            <person name="Worden A.Z."/>
            <person name="Zhang X."/>
            <person name="Grigoriev I.V."/>
            <person name="Allen A.E."/>
            <person name="Bidle K."/>
            <person name="Borodovsky M."/>
            <person name="Bowler C."/>
            <person name="Brownlee C."/>
            <person name="Cock J.M."/>
            <person name="Elias M."/>
            <person name="Gladyshev V.N."/>
            <person name="Groth M."/>
            <person name="Guda C."/>
            <person name="Hadaegh A."/>
            <person name="Iglesias-Rodriguez M.D."/>
            <person name="Jenkins J."/>
            <person name="Jones B.M."/>
            <person name="Lawson T."/>
            <person name="Leese F."/>
            <person name="Lindquist E."/>
            <person name="Lobanov A."/>
            <person name="Lomsadze A."/>
            <person name="Malik S.B."/>
            <person name="Marsh M.E."/>
            <person name="Mackinder L."/>
            <person name="Mock T."/>
            <person name="Mueller-Roeber B."/>
            <person name="Pagarete A."/>
            <person name="Parker M."/>
            <person name="Probert I."/>
            <person name="Quesneville H."/>
            <person name="Raines C."/>
            <person name="Rensing S.A."/>
            <person name="Riano-Pachon D.M."/>
            <person name="Richier S."/>
            <person name="Rokitta S."/>
            <person name="Shiraiwa Y."/>
            <person name="Soanes D.M."/>
            <person name="van der Giezen M."/>
            <person name="Wahlund T.M."/>
            <person name="Williams B."/>
            <person name="Wilson W."/>
            <person name="Wolfe G."/>
            <person name="Wurch L.L."/>
        </authorList>
    </citation>
    <scope>NUCLEOTIDE SEQUENCE</scope>
</reference>
<dbReference type="Pfam" id="PF07690">
    <property type="entry name" value="MFS_1"/>
    <property type="match status" value="1"/>
</dbReference>
<feature type="transmembrane region" description="Helical" evidence="6">
    <location>
        <begin position="729"/>
        <end position="753"/>
    </location>
</feature>
<dbReference type="GO" id="GO:0001522">
    <property type="term" value="P:pseudouridine synthesis"/>
    <property type="evidence" value="ECO:0007669"/>
    <property type="project" value="InterPro"/>
</dbReference>